<gene>
    <name evidence="2" type="ORF">RNA01_08730</name>
</gene>
<name>A0A512HER7_9HYPH</name>
<comment type="caution">
    <text evidence="2">The sequence shown here is derived from an EMBL/GenBank/DDBJ whole genome shotgun (WGS) entry which is preliminary data.</text>
</comment>
<evidence type="ECO:0008006" key="4">
    <source>
        <dbReference type="Google" id="ProtNLM"/>
    </source>
</evidence>
<evidence type="ECO:0000313" key="3">
    <source>
        <dbReference type="Proteomes" id="UP000321717"/>
    </source>
</evidence>
<sequence>MLLEFTLTSLIVIATPGTGALYTIAMGLSHGRATALVAALGCSLGIVRIWRRPCWVWPLCCRPMMLPSTC</sequence>
<reference evidence="2 3" key="1">
    <citation type="submission" date="2019-07" db="EMBL/GenBank/DDBJ databases">
        <title>Whole genome shotgun sequence of Rhizobium naphthalenivorans NBRC 107585.</title>
        <authorList>
            <person name="Hosoyama A."/>
            <person name="Uohara A."/>
            <person name="Ohji S."/>
            <person name="Ichikawa N."/>
        </authorList>
    </citation>
    <scope>NUCLEOTIDE SEQUENCE [LARGE SCALE GENOMIC DNA]</scope>
    <source>
        <strain evidence="2 3">NBRC 107585</strain>
    </source>
</reference>
<keyword evidence="1" id="KW-0812">Transmembrane</keyword>
<feature type="transmembrane region" description="Helical" evidence="1">
    <location>
        <begin position="30"/>
        <end position="50"/>
    </location>
</feature>
<accession>A0A512HER7</accession>
<organism evidence="2 3">
    <name type="scientific">Ciceribacter naphthalenivorans</name>
    <dbReference type="NCBI Taxonomy" id="1118451"/>
    <lineage>
        <taxon>Bacteria</taxon>
        <taxon>Pseudomonadati</taxon>
        <taxon>Pseudomonadota</taxon>
        <taxon>Alphaproteobacteria</taxon>
        <taxon>Hyphomicrobiales</taxon>
        <taxon>Rhizobiaceae</taxon>
        <taxon>Ciceribacter</taxon>
    </lineage>
</organism>
<evidence type="ECO:0000256" key="1">
    <source>
        <dbReference type="SAM" id="Phobius"/>
    </source>
</evidence>
<dbReference type="AlphaFoldDB" id="A0A512HER7"/>
<protein>
    <recommendedName>
        <fullName evidence="4">LysE type translocator</fullName>
    </recommendedName>
</protein>
<dbReference type="EMBL" id="BJZP01000003">
    <property type="protein sequence ID" value="GEO83941.1"/>
    <property type="molecule type" value="Genomic_DNA"/>
</dbReference>
<keyword evidence="1" id="KW-0472">Membrane</keyword>
<evidence type="ECO:0000313" key="2">
    <source>
        <dbReference type="EMBL" id="GEO83941.1"/>
    </source>
</evidence>
<keyword evidence="3" id="KW-1185">Reference proteome</keyword>
<dbReference type="Proteomes" id="UP000321717">
    <property type="component" value="Unassembled WGS sequence"/>
</dbReference>
<keyword evidence="1" id="KW-1133">Transmembrane helix</keyword>
<proteinExistence type="predicted"/>